<evidence type="ECO:0000313" key="2">
    <source>
        <dbReference type="Proteomes" id="UP001140096"/>
    </source>
</evidence>
<dbReference type="Proteomes" id="UP001140096">
    <property type="component" value="Unassembled WGS sequence"/>
</dbReference>
<protein>
    <submittedName>
        <fullName evidence="1">Inner nuclear membrane protein enriched at telomere/subtelomere region</fullName>
    </submittedName>
</protein>
<reference evidence="1" key="1">
    <citation type="submission" date="2022-07" db="EMBL/GenBank/DDBJ databases">
        <title>Phylogenomic reconstructions and comparative analyses of Kickxellomycotina fungi.</title>
        <authorList>
            <person name="Reynolds N.K."/>
            <person name="Stajich J.E."/>
            <person name="Barry K."/>
            <person name="Grigoriev I.V."/>
            <person name="Crous P."/>
            <person name="Smith M.E."/>
        </authorList>
    </citation>
    <scope>NUCLEOTIDE SEQUENCE</scope>
    <source>
        <strain evidence="1">CBS 102833</strain>
    </source>
</reference>
<dbReference type="EMBL" id="JANBUP010002321">
    <property type="protein sequence ID" value="KAJ2800868.1"/>
    <property type="molecule type" value="Genomic_DNA"/>
</dbReference>
<sequence>LRVRVLADALVAECAAHRGRVLCAGSVADHARALLARWVGGKDGSPESAQLDEADEVERLGVSVAELRSAVRALVVADDFDVLFARAVDELARERGDDVSHVVVEYEDDDGGAAETAYFVARRAAMPLGCRARTVAVGAVLGNLPSVLGAVGLAVVALVVSRRVAARRAERRAADVLVGAALRRLKRQARRHYLDPALSPAPGIPSLQLRDLLLLAGGGAGPGSQPETPEDGGSAPAVYYDPRARAGVWDRVRAVVERSANVRCRTTAVRGEPMRVWEWIGPLEDDDEDLESFSTFTTPFASPQRMLSSPPPGPL</sequence>
<keyword evidence="2" id="KW-1185">Reference proteome</keyword>
<feature type="non-terminal residue" evidence="1">
    <location>
        <position position="1"/>
    </location>
</feature>
<proteinExistence type="predicted"/>
<name>A0ACC1L4W6_9FUNG</name>
<organism evidence="1 2">
    <name type="scientific">Coemansia furcata</name>
    <dbReference type="NCBI Taxonomy" id="417177"/>
    <lineage>
        <taxon>Eukaryota</taxon>
        <taxon>Fungi</taxon>
        <taxon>Fungi incertae sedis</taxon>
        <taxon>Zoopagomycota</taxon>
        <taxon>Kickxellomycotina</taxon>
        <taxon>Kickxellomycetes</taxon>
        <taxon>Kickxellales</taxon>
        <taxon>Kickxellaceae</taxon>
        <taxon>Coemansia</taxon>
    </lineage>
</organism>
<evidence type="ECO:0000313" key="1">
    <source>
        <dbReference type="EMBL" id="KAJ2800868.1"/>
    </source>
</evidence>
<gene>
    <name evidence="1" type="primary">SRC1_2</name>
    <name evidence="1" type="ORF">H4S07_005076</name>
</gene>
<comment type="caution">
    <text evidence="1">The sequence shown here is derived from an EMBL/GenBank/DDBJ whole genome shotgun (WGS) entry which is preliminary data.</text>
</comment>
<accession>A0ACC1L4W6</accession>